<accession>A0A7J6MNC8</accession>
<organism evidence="2 3">
    <name type="scientific">Perkinsus chesapeaki</name>
    <name type="common">Clam parasite</name>
    <name type="synonym">Perkinsus andrewsi</name>
    <dbReference type="NCBI Taxonomy" id="330153"/>
    <lineage>
        <taxon>Eukaryota</taxon>
        <taxon>Sar</taxon>
        <taxon>Alveolata</taxon>
        <taxon>Perkinsozoa</taxon>
        <taxon>Perkinsea</taxon>
        <taxon>Perkinsida</taxon>
        <taxon>Perkinsidae</taxon>
        <taxon>Perkinsus</taxon>
    </lineage>
</organism>
<keyword evidence="3" id="KW-1185">Reference proteome</keyword>
<evidence type="ECO:0000313" key="2">
    <source>
        <dbReference type="EMBL" id="KAF4672857.1"/>
    </source>
</evidence>
<evidence type="ECO:0000313" key="3">
    <source>
        <dbReference type="Proteomes" id="UP000591131"/>
    </source>
</evidence>
<sequence>MRMTPYNLFQVTVIICLLVEPQLAEVAALGEYDGWDNDYRFFCIMTVKSSSEMEIMADVELERGTNRGTCVNCYFMYGVSEVLGKTNGNENSGGVLYQVD</sequence>
<proteinExistence type="predicted"/>
<gene>
    <name evidence="2" type="ORF">FOL47_011276</name>
</gene>
<evidence type="ECO:0000256" key="1">
    <source>
        <dbReference type="SAM" id="SignalP"/>
    </source>
</evidence>
<keyword evidence="1" id="KW-0732">Signal</keyword>
<name>A0A7J6MNC8_PERCH</name>
<reference evidence="2 3" key="1">
    <citation type="submission" date="2020-04" db="EMBL/GenBank/DDBJ databases">
        <title>Perkinsus chesapeaki whole genome sequence.</title>
        <authorList>
            <person name="Bogema D.R."/>
        </authorList>
    </citation>
    <scope>NUCLEOTIDE SEQUENCE [LARGE SCALE GENOMIC DNA]</scope>
    <source>
        <strain evidence="2">ATCC PRA-425</strain>
    </source>
</reference>
<dbReference type="Proteomes" id="UP000591131">
    <property type="component" value="Unassembled WGS sequence"/>
</dbReference>
<dbReference type="EMBL" id="JAAPAO010000097">
    <property type="protein sequence ID" value="KAF4672857.1"/>
    <property type="molecule type" value="Genomic_DNA"/>
</dbReference>
<comment type="caution">
    <text evidence="2">The sequence shown here is derived from an EMBL/GenBank/DDBJ whole genome shotgun (WGS) entry which is preliminary data.</text>
</comment>
<protein>
    <submittedName>
        <fullName evidence="2">Uncharacterized protein</fullName>
    </submittedName>
</protein>
<feature type="signal peptide" evidence="1">
    <location>
        <begin position="1"/>
        <end position="24"/>
    </location>
</feature>
<feature type="chain" id="PRO_5029554770" evidence="1">
    <location>
        <begin position="25"/>
        <end position="100"/>
    </location>
</feature>
<dbReference type="AlphaFoldDB" id="A0A7J6MNC8"/>